<protein>
    <submittedName>
        <fullName evidence="4">DeoR/GlpR family DNA-binding transcription regulator</fullName>
    </submittedName>
</protein>
<dbReference type="SUPFAM" id="SSF46785">
    <property type="entry name" value="Winged helix' DNA-binding domain"/>
    <property type="match status" value="1"/>
</dbReference>
<dbReference type="RefSeq" id="WP_136890682.1">
    <property type="nucleotide sequence ID" value="NZ_CP034413.3"/>
</dbReference>
<feature type="domain" description="HTH deoR-type" evidence="3">
    <location>
        <begin position="5"/>
        <end position="58"/>
    </location>
</feature>
<dbReference type="GO" id="GO:0003677">
    <property type="term" value="F:DNA binding"/>
    <property type="evidence" value="ECO:0007669"/>
    <property type="project" value="UniProtKB-KW"/>
</dbReference>
<dbReference type="GO" id="GO:0003700">
    <property type="term" value="F:DNA-binding transcription factor activity"/>
    <property type="evidence" value="ECO:0007669"/>
    <property type="project" value="InterPro"/>
</dbReference>
<name>A0A4D7ARA1_9FIRM</name>
<keyword evidence="5" id="KW-1185">Reference proteome</keyword>
<dbReference type="Proteomes" id="UP000298642">
    <property type="component" value="Chromosome"/>
</dbReference>
<accession>A0A4D7ARA1</accession>
<dbReference type="KEGG" id="obj:EIO64_00845"/>
<evidence type="ECO:0000259" key="3">
    <source>
        <dbReference type="SMART" id="SM00420"/>
    </source>
</evidence>
<dbReference type="PANTHER" id="PTHR30363:SF44">
    <property type="entry name" value="AGA OPERON TRANSCRIPTIONAL REPRESSOR-RELATED"/>
    <property type="match status" value="1"/>
</dbReference>
<evidence type="ECO:0000256" key="2">
    <source>
        <dbReference type="ARBA" id="ARBA00023163"/>
    </source>
</evidence>
<dbReference type="InterPro" id="IPR014036">
    <property type="entry name" value="DeoR-like_C"/>
</dbReference>
<sequence>MLNERQMSILTYITEHGEAKNTALQSLIGDCSMMTLWRDLTKLEQEGRIIRVRGGAIAAQSPMAGQEANFTCRAKQNVSAKEDIARIAADLVYPGHAYYLDAGSTILTLTYFLHEGSYTVVTSAANTAAELAQKNRYNITLLGGQVSGVTLSCSGPQAEQMLDGMNIDVAIMAASGYSFNGGFTSGSLQEAQLKQRVIRKAACTMMLMDCGKIGRSHPFTFASLDDVDVLVGDSMLTPEFVREAEAHNVRVFSVNDGLTPEERSAIMKELFAHKYR</sequence>
<dbReference type="GeneID" id="89521279"/>
<dbReference type="SUPFAM" id="SSF100950">
    <property type="entry name" value="NagB/RpiA/CoA transferase-like"/>
    <property type="match status" value="1"/>
</dbReference>
<reference evidence="5" key="1">
    <citation type="submission" date="2018-12" db="EMBL/GenBank/DDBJ databases">
        <title>Dusodibacter welbiota gen. nov., sp. nov., isolated from human faeces and emended description of the Oscillibacter genus.</title>
        <authorList>
            <person name="Le Roy T."/>
            <person name="Van der Smissen P."/>
            <person name="Delzenne N."/>
            <person name="Muccioli G."/>
            <person name="Collet J.F."/>
            <person name="Cani P.D."/>
        </authorList>
    </citation>
    <scope>NUCLEOTIDE SEQUENCE [LARGE SCALE GENOMIC DNA]</scope>
    <source>
        <strain evidence="5">J115</strain>
    </source>
</reference>
<keyword evidence="4" id="KW-0238">DNA-binding</keyword>
<dbReference type="AlphaFoldDB" id="A0A4D7ARA1"/>
<dbReference type="Pfam" id="PF00455">
    <property type="entry name" value="DeoRC"/>
    <property type="match status" value="1"/>
</dbReference>
<keyword evidence="2" id="KW-0804">Transcription</keyword>
<dbReference type="InterPro" id="IPR037171">
    <property type="entry name" value="NagB/RpiA_transferase-like"/>
</dbReference>
<dbReference type="InterPro" id="IPR050313">
    <property type="entry name" value="Carb_Metab_HTH_regulators"/>
</dbReference>
<proteinExistence type="predicted"/>
<dbReference type="EMBL" id="CP034413">
    <property type="protein sequence ID" value="QCI57950.1"/>
    <property type="molecule type" value="Genomic_DNA"/>
</dbReference>
<dbReference type="SMART" id="SM01134">
    <property type="entry name" value="DeoRC"/>
    <property type="match status" value="1"/>
</dbReference>
<gene>
    <name evidence="4" type="ORF">EIO64_00845</name>
</gene>
<dbReference type="InterPro" id="IPR001034">
    <property type="entry name" value="DeoR_HTH"/>
</dbReference>
<dbReference type="InterPro" id="IPR036390">
    <property type="entry name" value="WH_DNA-bd_sf"/>
</dbReference>
<organism evidence="4 5">
    <name type="scientific">Dysosmobacter welbionis</name>
    <dbReference type="NCBI Taxonomy" id="2093857"/>
    <lineage>
        <taxon>Bacteria</taxon>
        <taxon>Bacillati</taxon>
        <taxon>Bacillota</taxon>
        <taxon>Clostridia</taxon>
        <taxon>Eubacteriales</taxon>
        <taxon>Oscillospiraceae</taxon>
        <taxon>Dysosmobacter</taxon>
    </lineage>
</organism>
<evidence type="ECO:0000313" key="4">
    <source>
        <dbReference type="EMBL" id="QCI57950.1"/>
    </source>
</evidence>
<dbReference type="SMART" id="SM00420">
    <property type="entry name" value="HTH_DEOR"/>
    <property type="match status" value="1"/>
</dbReference>
<evidence type="ECO:0000313" key="5">
    <source>
        <dbReference type="Proteomes" id="UP000298642"/>
    </source>
</evidence>
<keyword evidence="1" id="KW-0805">Transcription regulation</keyword>
<evidence type="ECO:0000256" key="1">
    <source>
        <dbReference type="ARBA" id="ARBA00023015"/>
    </source>
</evidence>
<dbReference type="PANTHER" id="PTHR30363">
    <property type="entry name" value="HTH-TYPE TRANSCRIPTIONAL REGULATOR SRLR-RELATED"/>
    <property type="match status" value="1"/>
</dbReference>
<dbReference type="Pfam" id="PF08220">
    <property type="entry name" value="HTH_DeoR"/>
    <property type="match status" value="1"/>
</dbReference>